<dbReference type="InterPro" id="IPR038441">
    <property type="entry name" value="THAP_Znf_sf"/>
</dbReference>
<proteinExistence type="predicted"/>
<reference evidence="7 8" key="1">
    <citation type="submission" date="2015-09" db="EMBL/GenBank/DDBJ databases">
        <title>Trachymyrmex cornetzi WGS genome.</title>
        <authorList>
            <person name="Nygaard S."/>
            <person name="Hu H."/>
            <person name="Boomsma J."/>
            <person name="Zhang G."/>
        </authorList>
    </citation>
    <scope>NUCLEOTIDE SEQUENCE [LARGE SCALE GENOMIC DNA]</scope>
    <source>
        <strain evidence="7">Tcor2-1</strain>
        <tissue evidence="7">Whole body</tissue>
    </source>
</reference>
<evidence type="ECO:0000259" key="6">
    <source>
        <dbReference type="PROSITE" id="PS50950"/>
    </source>
</evidence>
<accession>A0A151JS67</accession>
<sequence length="139" mass="15913">MVGCAAPFCNNSSTKGYTMKVFPRNAERRALWAKHVGQMNSTPTNNSYLCEVHFAPEMWDEKAKKRKLKPDAVPTIFGFFLKKKKPVETENNTTQVVTDTINNNTNYNESDHCIDSIQLDQRISEIQEQECQVNIKIVN</sequence>
<dbReference type="EMBL" id="KQ978540">
    <property type="protein sequence ID" value="KYN30228.1"/>
    <property type="molecule type" value="Genomic_DNA"/>
</dbReference>
<keyword evidence="4 5" id="KW-0238">DNA-binding</keyword>
<gene>
    <name evidence="7" type="ORF">ALC57_00312</name>
</gene>
<dbReference type="STRING" id="471704.A0A151JS67"/>
<dbReference type="GO" id="GO:0003677">
    <property type="term" value="F:DNA binding"/>
    <property type="evidence" value="ECO:0007669"/>
    <property type="project" value="UniProtKB-UniRule"/>
</dbReference>
<evidence type="ECO:0000256" key="4">
    <source>
        <dbReference type="ARBA" id="ARBA00023125"/>
    </source>
</evidence>
<evidence type="ECO:0000313" key="8">
    <source>
        <dbReference type="Proteomes" id="UP000078492"/>
    </source>
</evidence>
<evidence type="ECO:0000256" key="5">
    <source>
        <dbReference type="PROSITE-ProRule" id="PRU00309"/>
    </source>
</evidence>
<dbReference type="GO" id="GO:0008270">
    <property type="term" value="F:zinc ion binding"/>
    <property type="evidence" value="ECO:0007669"/>
    <property type="project" value="UniProtKB-KW"/>
</dbReference>
<keyword evidence="3" id="KW-0862">Zinc</keyword>
<dbReference type="PANTHER" id="PTHR46927">
    <property type="entry name" value="AGAP005574-PA"/>
    <property type="match status" value="1"/>
</dbReference>
<dbReference type="AlphaFoldDB" id="A0A151JS67"/>
<dbReference type="InterPro" id="IPR006612">
    <property type="entry name" value="THAP_Znf"/>
</dbReference>
<dbReference type="Pfam" id="PF05485">
    <property type="entry name" value="THAP"/>
    <property type="match status" value="1"/>
</dbReference>
<keyword evidence="8" id="KW-1185">Reference proteome</keyword>
<dbReference type="Proteomes" id="UP000078492">
    <property type="component" value="Unassembled WGS sequence"/>
</dbReference>
<evidence type="ECO:0000256" key="2">
    <source>
        <dbReference type="ARBA" id="ARBA00022771"/>
    </source>
</evidence>
<dbReference type="SUPFAM" id="SSF57716">
    <property type="entry name" value="Glucocorticoid receptor-like (DNA-binding domain)"/>
    <property type="match status" value="1"/>
</dbReference>
<dbReference type="PROSITE" id="PS50950">
    <property type="entry name" value="ZF_THAP"/>
    <property type="match status" value="1"/>
</dbReference>
<keyword evidence="1" id="KW-0479">Metal-binding</keyword>
<evidence type="ECO:0000256" key="3">
    <source>
        <dbReference type="ARBA" id="ARBA00022833"/>
    </source>
</evidence>
<organism evidence="7 8">
    <name type="scientific">Trachymyrmex cornetzi</name>
    <dbReference type="NCBI Taxonomy" id="471704"/>
    <lineage>
        <taxon>Eukaryota</taxon>
        <taxon>Metazoa</taxon>
        <taxon>Ecdysozoa</taxon>
        <taxon>Arthropoda</taxon>
        <taxon>Hexapoda</taxon>
        <taxon>Insecta</taxon>
        <taxon>Pterygota</taxon>
        <taxon>Neoptera</taxon>
        <taxon>Endopterygota</taxon>
        <taxon>Hymenoptera</taxon>
        <taxon>Apocrita</taxon>
        <taxon>Aculeata</taxon>
        <taxon>Formicoidea</taxon>
        <taxon>Formicidae</taxon>
        <taxon>Myrmicinae</taxon>
        <taxon>Trachymyrmex</taxon>
    </lineage>
</organism>
<dbReference type="SMART" id="SM00980">
    <property type="entry name" value="THAP"/>
    <property type="match status" value="1"/>
</dbReference>
<dbReference type="InterPro" id="IPR052224">
    <property type="entry name" value="THAP_domain_protein"/>
</dbReference>
<evidence type="ECO:0000313" key="7">
    <source>
        <dbReference type="EMBL" id="KYN30228.1"/>
    </source>
</evidence>
<dbReference type="PANTHER" id="PTHR46927:SF3">
    <property type="entry name" value="THAP-TYPE DOMAIN-CONTAINING PROTEIN"/>
    <property type="match status" value="1"/>
</dbReference>
<keyword evidence="2 5" id="KW-0863">Zinc-finger</keyword>
<dbReference type="SMART" id="SM00692">
    <property type="entry name" value="DM3"/>
    <property type="match status" value="1"/>
</dbReference>
<dbReference type="Gene3D" id="6.20.210.20">
    <property type="entry name" value="THAP domain"/>
    <property type="match status" value="1"/>
</dbReference>
<evidence type="ECO:0000256" key="1">
    <source>
        <dbReference type="ARBA" id="ARBA00022723"/>
    </source>
</evidence>
<protein>
    <submittedName>
        <fullName evidence="7">THAP domain-containing protein 2</fullName>
    </submittedName>
</protein>
<feature type="domain" description="THAP-type" evidence="6">
    <location>
        <begin position="1"/>
        <end position="77"/>
    </location>
</feature>
<name>A0A151JS67_9HYME</name>